<evidence type="ECO:0000256" key="5">
    <source>
        <dbReference type="SAM" id="MobiDB-lite"/>
    </source>
</evidence>
<dbReference type="Gene3D" id="1.20.1250.20">
    <property type="entry name" value="MFS general substrate transporter like domains"/>
    <property type="match status" value="1"/>
</dbReference>
<evidence type="ECO:0000256" key="6">
    <source>
        <dbReference type="SAM" id="Phobius"/>
    </source>
</evidence>
<keyword evidence="3 6" id="KW-1133">Transmembrane helix</keyword>
<dbReference type="InterPro" id="IPR011701">
    <property type="entry name" value="MFS"/>
</dbReference>
<dbReference type="InterPro" id="IPR036259">
    <property type="entry name" value="MFS_trans_sf"/>
</dbReference>
<feature type="domain" description="Major facilitator superfamily (MFS) profile" evidence="7">
    <location>
        <begin position="48"/>
        <end position="335"/>
    </location>
</feature>
<dbReference type="GO" id="GO:0016020">
    <property type="term" value="C:membrane"/>
    <property type="evidence" value="ECO:0007669"/>
    <property type="project" value="UniProtKB-SubCell"/>
</dbReference>
<keyword evidence="4 6" id="KW-0472">Membrane</keyword>
<name>A0A4Z2I749_9TELE</name>
<feature type="transmembrane region" description="Helical" evidence="6">
    <location>
        <begin position="148"/>
        <end position="170"/>
    </location>
</feature>
<dbReference type="GO" id="GO:0015867">
    <property type="term" value="P:ATP transport"/>
    <property type="evidence" value="ECO:0007669"/>
    <property type="project" value="TreeGrafter"/>
</dbReference>
<dbReference type="Pfam" id="PF07690">
    <property type="entry name" value="MFS_1"/>
    <property type="match status" value="1"/>
</dbReference>
<evidence type="ECO:0000256" key="2">
    <source>
        <dbReference type="ARBA" id="ARBA00022692"/>
    </source>
</evidence>
<evidence type="ECO:0000256" key="3">
    <source>
        <dbReference type="ARBA" id="ARBA00022989"/>
    </source>
</evidence>
<evidence type="ECO:0000259" key="7">
    <source>
        <dbReference type="PROSITE" id="PS50850"/>
    </source>
</evidence>
<protein>
    <submittedName>
        <fullName evidence="8">Solute carrier family 17 member 9</fullName>
    </submittedName>
</protein>
<feature type="transmembrane region" description="Helical" evidence="6">
    <location>
        <begin position="272"/>
        <end position="293"/>
    </location>
</feature>
<sequence>MADKHTSGDGRNGLYDSSPGLKVHTAEGSTEEETEDQNLWPRLLARKWVLMLFIGTCLLYCARMAMPICAVSLATSFHWSKIDSGLVLGGFFWGYCFTQILGGLASDKVGGERVLFISAVSWSVVTAATPLVAHLGSHTVALMTMARFLMGLLQGVFYPSLASLCSQRVLEAERGFLMSTINGGSNLGILLAGAMGSLMLDRYGWESMFYCIGYSVASVRKLMQFFCMGISSVFILLLCGDVSFTTAVTFISLSIGLGTFSSGGVSVNVQDLCPSCAGAIYGLVLVSVSGYLIEVTTSWTSVFSLITLVNAAGLGIFIIFGDARRVDLGDYKQVV</sequence>
<gene>
    <name evidence="8" type="primary">Slc17a9_1</name>
    <name evidence="8" type="ORF">EYF80_016448</name>
</gene>
<dbReference type="PANTHER" id="PTHR11662:SF279">
    <property type="entry name" value="VOLTAGE-GATED PURINE NUCLEOTIDE UNIPORTER SLC17A9"/>
    <property type="match status" value="1"/>
</dbReference>
<dbReference type="PANTHER" id="PTHR11662">
    <property type="entry name" value="SOLUTE CARRIER FAMILY 17"/>
    <property type="match status" value="1"/>
</dbReference>
<feature type="transmembrane region" description="Helical" evidence="6">
    <location>
        <begin position="176"/>
        <end position="200"/>
    </location>
</feature>
<dbReference type="GO" id="GO:0022857">
    <property type="term" value="F:transmembrane transporter activity"/>
    <property type="evidence" value="ECO:0007669"/>
    <property type="project" value="InterPro"/>
</dbReference>
<dbReference type="PROSITE" id="PS50850">
    <property type="entry name" value="MFS"/>
    <property type="match status" value="1"/>
</dbReference>
<feature type="transmembrane region" description="Helical" evidence="6">
    <location>
        <begin position="48"/>
        <end position="73"/>
    </location>
</feature>
<proteinExistence type="predicted"/>
<accession>A0A4Z2I749</accession>
<dbReference type="InterPro" id="IPR050382">
    <property type="entry name" value="MFS_Na/Anion_cotransporter"/>
</dbReference>
<dbReference type="EMBL" id="SRLO01000126">
    <property type="protein sequence ID" value="TNN73285.1"/>
    <property type="molecule type" value="Genomic_DNA"/>
</dbReference>
<dbReference type="SUPFAM" id="SSF103473">
    <property type="entry name" value="MFS general substrate transporter"/>
    <property type="match status" value="1"/>
</dbReference>
<keyword evidence="9" id="KW-1185">Reference proteome</keyword>
<feature type="transmembrane region" description="Helical" evidence="6">
    <location>
        <begin position="244"/>
        <end position="265"/>
    </location>
</feature>
<feature type="region of interest" description="Disordered" evidence="5">
    <location>
        <begin position="1"/>
        <end position="34"/>
    </location>
</feature>
<organism evidence="8 9">
    <name type="scientific">Liparis tanakae</name>
    <name type="common">Tanaka's snailfish</name>
    <dbReference type="NCBI Taxonomy" id="230148"/>
    <lineage>
        <taxon>Eukaryota</taxon>
        <taxon>Metazoa</taxon>
        <taxon>Chordata</taxon>
        <taxon>Craniata</taxon>
        <taxon>Vertebrata</taxon>
        <taxon>Euteleostomi</taxon>
        <taxon>Actinopterygii</taxon>
        <taxon>Neopterygii</taxon>
        <taxon>Teleostei</taxon>
        <taxon>Neoteleostei</taxon>
        <taxon>Acanthomorphata</taxon>
        <taxon>Eupercaria</taxon>
        <taxon>Perciformes</taxon>
        <taxon>Cottioidei</taxon>
        <taxon>Cottales</taxon>
        <taxon>Liparidae</taxon>
        <taxon>Liparis</taxon>
    </lineage>
</organism>
<dbReference type="InterPro" id="IPR005829">
    <property type="entry name" value="Sugar_transporter_CS"/>
</dbReference>
<feature type="transmembrane region" description="Helical" evidence="6">
    <location>
        <begin position="85"/>
        <end position="102"/>
    </location>
</feature>
<evidence type="ECO:0000256" key="4">
    <source>
        <dbReference type="ARBA" id="ARBA00023136"/>
    </source>
</evidence>
<dbReference type="FunFam" id="1.20.1250.20:FF:000059">
    <property type="entry name" value="Solute carrier family 17 member 9"/>
    <property type="match status" value="1"/>
</dbReference>
<dbReference type="Proteomes" id="UP000314294">
    <property type="component" value="Unassembled WGS sequence"/>
</dbReference>
<reference evidence="8 9" key="1">
    <citation type="submission" date="2019-03" db="EMBL/GenBank/DDBJ databases">
        <title>First draft genome of Liparis tanakae, snailfish: a comprehensive survey of snailfish specific genes.</title>
        <authorList>
            <person name="Kim W."/>
            <person name="Song I."/>
            <person name="Jeong J.-H."/>
            <person name="Kim D."/>
            <person name="Kim S."/>
            <person name="Ryu S."/>
            <person name="Song J.Y."/>
            <person name="Lee S.K."/>
        </authorList>
    </citation>
    <scope>NUCLEOTIDE SEQUENCE [LARGE SCALE GENOMIC DNA]</scope>
    <source>
        <tissue evidence="8">Muscle</tissue>
    </source>
</reference>
<dbReference type="AlphaFoldDB" id="A0A4Z2I749"/>
<comment type="subcellular location">
    <subcellularLocation>
        <location evidence="1">Membrane</location>
        <topology evidence="1">Multi-pass membrane protein</topology>
    </subcellularLocation>
</comment>
<dbReference type="InterPro" id="IPR020846">
    <property type="entry name" value="MFS_dom"/>
</dbReference>
<evidence type="ECO:0000256" key="1">
    <source>
        <dbReference type="ARBA" id="ARBA00004141"/>
    </source>
</evidence>
<dbReference type="OrthoDB" id="2985014at2759"/>
<feature type="transmembrane region" description="Helical" evidence="6">
    <location>
        <begin position="114"/>
        <end position="136"/>
    </location>
</feature>
<dbReference type="PROSITE" id="PS00217">
    <property type="entry name" value="SUGAR_TRANSPORT_2"/>
    <property type="match status" value="1"/>
</dbReference>
<evidence type="ECO:0000313" key="8">
    <source>
        <dbReference type="EMBL" id="TNN73285.1"/>
    </source>
</evidence>
<comment type="caution">
    <text evidence="8">The sequence shown here is derived from an EMBL/GenBank/DDBJ whole genome shotgun (WGS) entry which is preliminary data.</text>
</comment>
<keyword evidence="2 6" id="KW-0812">Transmembrane</keyword>
<feature type="transmembrane region" description="Helical" evidence="6">
    <location>
        <begin position="299"/>
        <end position="320"/>
    </location>
</feature>
<evidence type="ECO:0000313" key="9">
    <source>
        <dbReference type="Proteomes" id="UP000314294"/>
    </source>
</evidence>